<name>A0A564G450_9HYPH</name>
<dbReference type="Proteomes" id="UP000401717">
    <property type="component" value="Unassembled WGS sequence"/>
</dbReference>
<sequence>MGKSGLSWDLFFSNTDHDWSDEIDMGGLVRFLRARYPDKTAPNVAADTRLPIDTVKKWLALVAAPNGKAVLVLACVYGPEVLVALLRTPPGWLVETARAAEQARLEAELAALQAKLARSA</sequence>
<accession>A0A564G450</accession>
<evidence type="ECO:0000313" key="1">
    <source>
        <dbReference type="EMBL" id="VUF15077.1"/>
    </source>
</evidence>
<gene>
    <name evidence="1" type="ORF">MTDSW087_04810</name>
</gene>
<organism evidence="1 2">
    <name type="scientific">Methylobacterium dankookense</name>
    <dbReference type="NCBI Taxonomy" id="560405"/>
    <lineage>
        <taxon>Bacteria</taxon>
        <taxon>Pseudomonadati</taxon>
        <taxon>Pseudomonadota</taxon>
        <taxon>Alphaproteobacteria</taxon>
        <taxon>Hyphomicrobiales</taxon>
        <taxon>Methylobacteriaceae</taxon>
        <taxon>Methylobacterium</taxon>
    </lineage>
</organism>
<proteinExistence type="predicted"/>
<dbReference type="EMBL" id="CABFVH010000046">
    <property type="protein sequence ID" value="VUF15077.1"/>
    <property type="molecule type" value="Genomic_DNA"/>
</dbReference>
<reference evidence="1 2" key="1">
    <citation type="submission" date="2019-06" db="EMBL/GenBank/DDBJ databases">
        <authorList>
            <person name="Rodrigo-Torres L."/>
            <person name="Arahal R. D."/>
            <person name="Lucena T."/>
        </authorList>
    </citation>
    <scope>NUCLEOTIDE SEQUENCE [LARGE SCALE GENOMIC DNA]</scope>
    <source>
        <strain evidence="1 2">SW08-7</strain>
    </source>
</reference>
<evidence type="ECO:0000313" key="2">
    <source>
        <dbReference type="Proteomes" id="UP000401717"/>
    </source>
</evidence>
<protein>
    <submittedName>
        <fullName evidence="1">Uncharacterized protein</fullName>
    </submittedName>
</protein>
<dbReference type="AlphaFoldDB" id="A0A564G450"/>